<feature type="region of interest" description="Disordered" evidence="8">
    <location>
        <begin position="1"/>
        <end position="44"/>
    </location>
</feature>
<feature type="domain" description="C2H2-type" evidence="9">
    <location>
        <begin position="199"/>
        <end position="226"/>
    </location>
</feature>
<evidence type="ECO:0000313" key="10">
    <source>
        <dbReference type="EMBL" id="GBN41471.1"/>
    </source>
</evidence>
<sequence length="306" mass="34148">EDDQSSETEEELSGVDSKGRTTAANLNVTSEHHQSSEDFGHETTDVDSMKKPMIFSGTQQQQDIHFNIAETPSNKAESGVSSSLSASVIRHTRDEPRHISSPPVNANTTPELGVYSGTPGWVRFRTLTTEPNPTGGTRIDPLITEAEDYAQANSSSNVYDDGHAVASPSHFICYACDKCFIFKSQLDRHYVIHSGERSFSCQICEQKFSVKCNLRRHMLTHSEQKARECDGCHKVCTRKANLVRHYRIHTGEKTYTCEKSGKSFSDPSHFNKQRKSSGSSSKMRNCCFLGESCALPQKNATNLFYF</sequence>
<dbReference type="GO" id="GO:0005634">
    <property type="term" value="C:nucleus"/>
    <property type="evidence" value="ECO:0007669"/>
    <property type="project" value="UniProtKB-SubCell"/>
</dbReference>
<gene>
    <name evidence="10" type="primary">ZNF468_1</name>
    <name evidence="10" type="ORF">AVEN_79152_1</name>
</gene>
<dbReference type="PROSITE" id="PS50157">
    <property type="entry name" value="ZINC_FINGER_C2H2_2"/>
    <property type="match status" value="3"/>
</dbReference>
<dbReference type="GO" id="GO:0008270">
    <property type="term" value="F:zinc ion binding"/>
    <property type="evidence" value="ECO:0007669"/>
    <property type="project" value="UniProtKB-KW"/>
</dbReference>
<keyword evidence="11" id="KW-1185">Reference proteome</keyword>
<comment type="subcellular location">
    <subcellularLocation>
        <location evidence="1">Nucleus</location>
    </subcellularLocation>
</comment>
<keyword evidence="6" id="KW-0539">Nucleus</keyword>
<dbReference type="Gene3D" id="3.30.160.60">
    <property type="entry name" value="Classic Zinc Finger"/>
    <property type="match status" value="4"/>
</dbReference>
<keyword evidence="5" id="KW-0862">Zinc</keyword>
<comment type="caution">
    <text evidence="10">The sequence shown here is derived from an EMBL/GenBank/DDBJ whole genome shotgun (WGS) entry which is preliminary data.</text>
</comment>
<keyword evidence="4 7" id="KW-0863">Zinc-finger</keyword>
<accession>A0A4Y2NQB8</accession>
<dbReference type="FunFam" id="3.30.160.60:FF:000100">
    <property type="entry name" value="Zinc finger 45-like"/>
    <property type="match status" value="1"/>
</dbReference>
<evidence type="ECO:0000256" key="6">
    <source>
        <dbReference type="ARBA" id="ARBA00023242"/>
    </source>
</evidence>
<feature type="region of interest" description="Disordered" evidence="8">
    <location>
        <begin position="257"/>
        <end position="282"/>
    </location>
</feature>
<dbReference type="Proteomes" id="UP000499080">
    <property type="component" value="Unassembled WGS sequence"/>
</dbReference>
<evidence type="ECO:0000256" key="2">
    <source>
        <dbReference type="ARBA" id="ARBA00022723"/>
    </source>
</evidence>
<feature type="domain" description="C2H2-type" evidence="9">
    <location>
        <begin position="227"/>
        <end position="254"/>
    </location>
</feature>
<evidence type="ECO:0000313" key="11">
    <source>
        <dbReference type="Proteomes" id="UP000499080"/>
    </source>
</evidence>
<evidence type="ECO:0000259" key="9">
    <source>
        <dbReference type="PROSITE" id="PS50157"/>
    </source>
</evidence>
<feature type="non-terminal residue" evidence="10">
    <location>
        <position position="1"/>
    </location>
</feature>
<feature type="domain" description="C2H2-type" evidence="9">
    <location>
        <begin position="171"/>
        <end position="198"/>
    </location>
</feature>
<name>A0A4Y2NQB8_ARAVE</name>
<dbReference type="FunFam" id="3.30.160.60:FF:000264">
    <property type="entry name" value="Zinc finger protein 236"/>
    <property type="match status" value="1"/>
</dbReference>
<evidence type="ECO:0000256" key="5">
    <source>
        <dbReference type="ARBA" id="ARBA00022833"/>
    </source>
</evidence>
<dbReference type="SUPFAM" id="SSF57667">
    <property type="entry name" value="beta-beta-alpha zinc fingers"/>
    <property type="match status" value="2"/>
</dbReference>
<dbReference type="InterPro" id="IPR050331">
    <property type="entry name" value="Zinc_finger"/>
</dbReference>
<evidence type="ECO:0000256" key="3">
    <source>
        <dbReference type="ARBA" id="ARBA00022737"/>
    </source>
</evidence>
<dbReference type="InterPro" id="IPR036236">
    <property type="entry name" value="Znf_C2H2_sf"/>
</dbReference>
<dbReference type="EMBL" id="BGPR01210886">
    <property type="protein sequence ID" value="GBN41471.1"/>
    <property type="molecule type" value="Genomic_DNA"/>
</dbReference>
<reference evidence="10 11" key="1">
    <citation type="journal article" date="2019" name="Sci. Rep.">
        <title>Orb-weaving spider Araneus ventricosus genome elucidates the spidroin gene catalogue.</title>
        <authorList>
            <person name="Kono N."/>
            <person name="Nakamura H."/>
            <person name="Ohtoshi R."/>
            <person name="Moran D.A.P."/>
            <person name="Shinohara A."/>
            <person name="Yoshida Y."/>
            <person name="Fujiwara M."/>
            <person name="Mori M."/>
            <person name="Tomita M."/>
            <person name="Arakawa K."/>
        </authorList>
    </citation>
    <scope>NUCLEOTIDE SEQUENCE [LARGE SCALE GENOMIC DNA]</scope>
</reference>
<evidence type="ECO:0000256" key="7">
    <source>
        <dbReference type="PROSITE-ProRule" id="PRU00042"/>
    </source>
</evidence>
<dbReference type="OrthoDB" id="6077919at2759"/>
<dbReference type="AlphaFoldDB" id="A0A4Y2NQB8"/>
<protein>
    <submittedName>
        <fullName evidence="10">Zinc finger protein 468</fullName>
    </submittedName>
</protein>
<feature type="compositionally biased region" description="Polar residues" evidence="8">
    <location>
        <begin position="20"/>
        <end position="29"/>
    </location>
</feature>
<dbReference type="GO" id="GO:0010468">
    <property type="term" value="P:regulation of gene expression"/>
    <property type="evidence" value="ECO:0007669"/>
    <property type="project" value="TreeGrafter"/>
</dbReference>
<keyword evidence="3" id="KW-0677">Repeat</keyword>
<feature type="region of interest" description="Disordered" evidence="8">
    <location>
        <begin position="93"/>
        <end position="112"/>
    </location>
</feature>
<organism evidence="10 11">
    <name type="scientific">Araneus ventricosus</name>
    <name type="common">Orbweaver spider</name>
    <name type="synonym">Epeira ventricosa</name>
    <dbReference type="NCBI Taxonomy" id="182803"/>
    <lineage>
        <taxon>Eukaryota</taxon>
        <taxon>Metazoa</taxon>
        <taxon>Ecdysozoa</taxon>
        <taxon>Arthropoda</taxon>
        <taxon>Chelicerata</taxon>
        <taxon>Arachnida</taxon>
        <taxon>Araneae</taxon>
        <taxon>Araneomorphae</taxon>
        <taxon>Entelegynae</taxon>
        <taxon>Araneoidea</taxon>
        <taxon>Araneidae</taxon>
        <taxon>Araneus</taxon>
    </lineage>
</organism>
<feature type="compositionally biased region" description="Basic and acidic residues" evidence="8">
    <location>
        <begin position="30"/>
        <end position="44"/>
    </location>
</feature>
<feature type="compositionally biased region" description="Acidic residues" evidence="8">
    <location>
        <begin position="1"/>
        <end position="13"/>
    </location>
</feature>
<dbReference type="SMART" id="SM00355">
    <property type="entry name" value="ZnF_C2H2"/>
    <property type="match status" value="3"/>
</dbReference>
<proteinExistence type="predicted"/>
<dbReference type="InterPro" id="IPR013087">
    <property type="entry name" value="Znf_C2H2_type"/>
</dbReference>
<evidence type="ECO:0000256" key="4">
    <source>
        <dbReference type="ARBA" id="ARBA00022771"/>
    </source>
</evidence>
<keyword evidence="2" id="KW-0479">Metal-binding</keyword>
<dbReference type="Pfam" id="PF00096">
    <property type="entry name" value="zf-C2H2"/>
    <property type="match status" value="2"/>
</dbReference>
<dbReference type="PANTHER" id="PTHR16515:SF49">
    <property type="entry name" value="GASTRULA ZINC FINGER PROTEIN XLCGF49.1-LIKE-RELATED"/>
    <property type="match status" value="1"/>
</dbReference>
<feature type="compositionally biased region" description="Polar residues" evidence="8">
    <location>
        <begin position="262"/>
        <end position="282"/>
    </location>
</feature>
<evidence type="ECO:0000256" key="8">
    <source>
        <dbReference type="SAM" id="MobiDB-lite"/>
    </source>
</evidence>
<dbReference type="PANTHER" id="PTHR16515">
    <property type="entry name" value="PR DOMAIN ZINC FINGER PROTEIN"/>
    <property type="match status" value="1"/>
</dbReference>
<evidence type="ECO:0000256" key="1">
    <source>
        <dbReference type="ARBA" id="ARBA00004123"/>
    </source>
</evidence>
<dbReference type="PROSITE" id="PS00028">
    <property type="entry name" value="ZINC_FINGER_C2H2_1"/>
    <property type="match status" value="3"/>
</dbReference>